<name>A0A8S3YVZ0_9EUPU</name>
<dbReference type="PROSITE" id="PS50084">
    <property type="entry name" value="KH_TYPE_1"/>
    <property type="match status" value="1"/>
</dbReference>
<dbReference type="EMBL" id="CAJHNH020000779">
    <property type="protein sequence ID" value="CAG5119815.1"/>
    <property type="molecule type" value="Genomic_DNA"/>
</dbReference>
<evidence type="ECO:0000259" key="3">
    <source>
        <dbReference type="Pfam" id="PF00013"/>
    </source>
</evidence>
<feature type="compositionally biased region" description="Polar residues" evidence="2">
    <location>
        <begin position="19"/>
        <end position="31"/>
    </location>
</feature>
<feature type="domain" description="K Homology" evidence="3">
    <location>
        <begin position="51"/>
        <end position="86"/>
    </location>
</feature>
<gene>
    <name evidence="4" type="ORF">CUNI_LOCUS5373</name>
</gene>
<dbReference type="Proteomes" id="UP000678393">
    <property type="component" value="Unassembled WGS sequence"/>
</dbReference>
<protein>
    <recommendedName>
        <fullName evidence="3">K Homology domain-containing protein</fullName>
    </recommendedName>
</protein>
<dbReference type="InterPro" id="IPR004088">
    <property type="entry name" value="KH_dom_type_1"/>
</dbReference>
<comment type="caution">
    <text evidence="4">The sequence shown here is derived from an EMBL/GenBank/DDBJ whole genome shotgun (WGS) entry which is preliminary data.</text>
</comment>
<evidence type="ECO:0000313" key="4">
    <source>
        <dbReference type="EMBL" id="CAG5119815.1"/>
    </source>
</evidence>
<dbReference type="Pfam" id="PF00013">
    <property type="entry name" value="KH_1"/>
    <property type="match status" value="1"/>
</dbReference>
<organism evidence="4 5">
    <name type="scientific">Candidula unifasciata</name>
    <dbReference type="NCBI Taxonomy" id="100452"/>
    <lineage>
        <taxon>Eukaryota</taxon>
        <taxon>Metazoa</taxon>
        <taxon>Spiralia</taxon>
        <taxon>Lophotrochozoa</taxon>
        <taxon>Mollusca</taxon>
        <taxon>Gastropoda</taxon>
        <taxon>Heterobranchia</taxon>
        <taxon>Euthyneura</taxon>
        <taxon>Panpulmonata</taxon>
        <taxon>Eupulmonata</taxon>
        <taxon>Stylommatophora</taxon>
        <taxon>Helicina</taxon>
        <taxon>Helicoidea</taxon>
        <taxon>Geomitridae</taxon>
        <taxon>Candidula</taxon>
    </lineage>
</organism>
<sequence length="92" mass="9577">MSELEARVFQVLHYGSTAGGSWQSPDTLQGQMGTGEGDASATEAGRDSIHLKILVPSVVAGAIIGKGGETIAQIQKEAGARVKMSKANDFYP</sequence>
<dbReference type="GO" id="GO:0003723">
    <property type="term" value="F:RNA binding"/>
    <property type="evidence" value="ECO:0007669"/>
    <property type="project" value="UniProtKB-UniRule"/>
</dbReference>
<feature type="region of interest" description="Disordered" evidence="2">
    <location>
        <begin position="16"/>
        <end position="43"/>
    </location>
</feature>
<dbReference type="AlphaFoldDB" id="A0A8S3YVZ0"/>
<keyword evidence="5" id="KW-1185">Reference proteome</keyword>
<evidence type="ECO:0000256" key="1">
    <source>
        <dbReference type="PROSITE-ProRule" id="PRU00117"/>
    </source>
</evidence>
<dbReference type="Gene3D" id="3.30.1370.10">
    <property type="entry name" value="K Homology domain, type 1"/>
    <property type="match status" value="1"/>
</dbReference>
<evidence type="ECO:0000313" key="5">
    <source>
        <dbReference type="Proteomes" id="UP000678393"/>
    </source>
</evidence>
<dbReference type="InterPro" id="IPR036612">
    <property type="entry name" value="KH_dom_type_1_sf"/>
</dbReference>
<dbReference type="SUPFAM" id="SSF54791">
    <property type="entry name" value="Eukaryotic type KH-domain (KH-domain type I)"/>
    <property type="match status" value="1"/>
</dbReference>
<keyword evidence="1" id="KW-0694">RNA-binding</keyword>
<dbReference type="OrthoDB" id="441329at2759"/>
<feature type="non-terminal residue" evidence="4">
    <location>
        <position position="92"/>
    </location>
</feature>
<proteinExistence type="predicted"/>
<reference evidence="4" key="1">
    <citation type="submission" date="2021-04" db="EMBL/GenBank/DDBJ databases">
        <authorList>
            <consortium name="Molecular Ecology Group"/>
        </authorList>
    </citation>
    <scope>NUCLEOTIDE SEQUENCE</scope>
</reference>
<evidence type="ECO:0000256" key="2">
    <source>
        <dbReference type="SAM" id="MobiDB-lite"/>
    </source>
</evidence>
<accession>A0A8S3YVZ0</accession>